<dbReference type="PANTHER" id="PTHR10642">
    <property type="entry name" value="RIBONUCLEASE H1"/>
    <property type="match status" value="1"/>
</dbReference>
<dbReference type="GO" id="GO:0046872">
    <property type="term" value="F:metal ion binding"/>
    <property type="evidence" value="ECO:0007669"/>
    <property type="project" value="UniProtKB-KW"/>
</dbReference>
<dbReference type="GO" id="GO:0004523">
    <property type="term" value="F:RNA-DNA hybrid ribonuclease activity"/>
    <property type="evidence" value="ECO:0007669"/>
    <property type="project" value="UniProtKB-EC"/>
</dbReference>
<dbReference type="GO" id="GO:0003676">
    <property type="term" value="F:nucleic acid binding"/>
    <property type="evidence" value="ECO:0007669"/>
    <property type="project" value="InterPro"/>
</dbReference>
<dbReference type="GO" id="GO:0043137">
    <property type="term" value="P:DNA replication, removal of RNA primer"/>
    <property type="evidence" value="ECO:0007669"/>
    <property type="project" value="TreeGrafter"/>
</dbReference>
<keyword evidence="10" id="KW-0460">Magnesium</keyword>
<evidence type="ECO:0000259" key="12">
    <source>
        <dbReference type="PROSITE" id="PS50879"/>
    </source>
</evidence>
<dbReference type="InterPro" id="IPR036397">
    <property type="entry name" value="RNaseH_sf"/>
</dbReference>
<comment type="caution">
    <text evidence="13">The sequence shown here is derived from an EMBL/GenBank/DDBJ whole genome shotgun (WGS) entry which is preliminary data.</text>
</comment>
<evidence type="ECO:0000256" key="8">
    <source>
        <dbReference type="ARBA" id="ARBA00022759"/>
    </source>
</evidence>
<evidence type="ECO:0000313" key="14">
    <source>
        <dbReference type="Proteomes" id="UP000260758"/>
    </source>
</evidence>
<dbReference type="InterPro" id="IPR022892">
    <property type="entry name" value="RNaseHI"/>
</dbReference>
<keyword evidence="6" id="KW-0540">Nuclease</keyword>
<accession>A0A3E4YKS3</accession>
<dbReference type="InterPro" id="IPR002156">
    <property type="entry name" value="RNaseH_domain"/>
</dbReference>
<organism evidence="13 14">
    <name type="scientific">Agathobacter rectalis</name>
    <dbReference type="NCBI Taxonomy" id="39491"/>
    <lineage>
        <taxon>Bacteria</taxon>
        <taxon>Bacillati</taxon>
        <taxon>Bacillota</taxon>
        <taxon>Clostridia</taxon>
        <taxon>Lachnospirales</taxon>
        <taxon>Lachnospiraceae</taxon>
        <taxon>Agathobacter</taxon>
    </lineage>
</organism>
<gene>
    <name evidence="13" type="ORF">DXB99_02085</name>
</gene>
<dbReference type="PROSITE" id="PS50879">
    <property type="entry name" value="RNASE_H_1"/>
    <property type="match status" value="1"/>
</dbReference>
<keyword evidence="7" id="KW-0479">Metal-binding</keyword>
<comment type="similarity">
    <text evidence="3">Belongs to the RNase H family.</text>
</comment>
<dbReference type="RefSeq" id="WP_117718106.1">
    <property type="nucleotide sequence ID" value="NZ_QSTP01000001.1"/>
</dbReference>
<evidence type="ECO:0000256" key="2">
    <source>
        <dbReference type="ARBA" id="ARBA00001946"/>
    </source>
</evidence>
<dbReference type="EMBL" id="QSTP01000001">
    <property type="protein sequence ID" value="RGM75348.1"/>
    <property type="molecule type" value="Genomic_DNA"/>
</dbReference>
<evidence type="ECO:0000256" key="4">
    <source>
        <dbReference type="ARBA" id="ARBA00011245"/>
    </source>
</evidence>
<dbReference type="Proteomes" id="UP000260758">
    <property type="component" value="Unassembled WGS sequence"/>
</dbReference>
<reference evidence="13 14" key="1">
    <citation type="submission" date="2018-08" db="EMBL/GenBank/DDBJ databases">
        <title>A genome reference for cultivated species of the human gut microbiota.</title>
        <authorList>
            <person name="Zou Y."/>
            <person name="Xue W."/>
            <person name="Luo G."/>
        </authorList>
    </citation>
    <scope>NUCLEOTIDE SEQUENCE [LARGE SCALE GENOMIC DNA]</scope>
    <source>
        <strain evidence="13 14">OM07-13</strain>
    </source>
</reference>
<dbReference type="Gene3D" id="3.30.420.10">
    <property type="entry name" value="Ribonuclease H-like superfamily/Ribonuclease H"/>
    <property type="match status" value="1"/>
</dbReference>
<dbReference type="PANTHER" id="PTHR10642:SF26">
    <property type="entry name" value="RIBONUCLEASE H1"/>
    <property type="match status" value="1"/>
</dbReference>
<dbReference type="Pfam" id="PF00075">
    <property type="entry name" value="RNase_H"/>
    <property type="match status" value="1"/>
</dbReference>
<evidence type="ECO:0000256" key="11">
    <source>
        <dbReference type="SAM" id="MobiDB-lite"/>
    </source>
</evidence>
<dbReference type="InterPro" id="IPR012337">
    <property type="entry name" value="RNaseH-like_sf"/>
</dbReference>
<dbReference type="InterPro" id="IPR050092">
    <property type="entry name" value="RNase_H"/>
</dbReference>
<dbReference type="CDD" id="cd09278">
    <property type="entry name" value="RNase_HI_prokaryote_like"/>
    <property type="match status" value="1"/>
</dbReference>
<evidence type="ECO:0000256" key="6">
    <source>
        <dbReference type="ARBA" id="ARBA00022722"/>
    </source>
</evidence>
<name>A0A3E4YKS3_9FIRM</name>
<evidence type="ECO:0000256" key="1">
    <source>
        <dbReference type="ARBA" id="ARBA00000077"/>
    </source>
</evidence>
<proteinExistence type="inferred from homology"/>
<protein>
    <recommendedName>
        <fullName evidence="5">ribonuclease H</fullName>
        <ecNumber evidence="5">3.1.26.4</ecNumber>
    </recommendedName>
</protein>
<evidence type="ECO:0000256" key="7">
    <source>
        <dbReference type="ARBA" id="ARBA00022723"/>
    </source>
</evidence>
<dbReference type="AlphaFoldDB" id="A0A3E4YKS3"/>
<evidence type="ECO:0000313" key="13">
    <source>
        <dbReference type="EMBL" id="RGM75348.1"/>
    </source>
</evidence>
<feature type="region of interest" description="Disordered" evidence="11">
    <location>
        <begin position="174"/>
        <end position="194"/>
    </location>
</feature>
<evidence type="ECO:0000256" key="9">
    <source>
        <dbReference type="ARBA" id="ARBA00022801"/>
    </source>
</evidence>
<evidence type="ECO:0000256" key="3">
    <source>
        <dbReference type="ARBA" id="ARBA00005300"/>
    </source>
</evidence>
<dbReference type="SUPFAM" id="SSF53098">
    <property type="entry name" value="Ribonuclease H-like"/>
    <property type="match status" value="1"/>
</dbReference>
<evidence type="ECO:0000256" key="10">
    <source>
        <dbReference type="ARBA" id="ARBA00022842"/>
    </source>
</evidence>
<comment type="cofactor">
    <cofactor evidence="2">
        <name>Mg(2+)</name>
        <dbReference type="ChEBI" id="CHEBI:18420"/>
    </cofactor>
</comment>
<sequence length="194" mass="22331">MKPNIEMEYTHNDITYKLKEESLNKYYDFVIYTDGSCTKNPGGKGGCGYVICGKRTFRGYCVGYRKSTNNRMEILAAIHALETIQPDKRIMLISDSEYLVKTVNNELKINKNQDLWDRLFALIDKTNYIDCVWIKGHKGMVGNEIADYLATEGTKKPLIPDAVYEKTNKYISPKKAKKKNSIKKKKKIKKNRVA</sequence>
<dbReference type="EC" id="3.1.26.4" evidence="5"/>
<comment type="subunit">
    <text evidence="4">Monomer.</text>
</comment>
<evidence type="ECO:0000256" key="5">
    <source>
        <dbReference type="ARBA" id="ARBA00012180"/>
    </source>
</evidence>
<feature type="domain" description="RNase H type-1" evidence="12">
    <location>
        <begin position="25"/>
        <end position="155"/>
    </location>
</feature>
<keyword evidence="9" id="KW-0378">Hydrolase</keyword>
<keyword evidence="8" id="KW-0255">Endonuclease</keyword>
<comment type="catalytic activity">
    <reaction evidence="1">
        <text>Endonucleolytic cleavage to 5'-phosphomonoester.</text>
        <dbReference type="EC" id="3.1.26.4"/>
    </reaction>
</comment>